<evidence type="ECO:0000313" key="4">
    <source>
        <dbReference type="Proteomes" id="UP001489902"/>
    </source>
</evidence>
<feature type="signal peptide" evidence="2">
    <location>
        <begin position="1"/>
        <end position="18"/>
    </location>
</feature>
<evidence type="ECO:0000256" key="2">
    <source>
        <dbReference type="SAM" id="SignalP"/>
    </source>
</evidence>
<evidence type="ECO:0000313" key="3">
    <source>
        <dbReference type="EMBL" id="WZH44552.1"/>
    </source>
</evidence>
<reference evidence="3 4" key="1">
    <citation type="submission" date="2024-04" db="EMBL/GenBank/DDBJ databases">
        <title>Complete genome sequence of Fusarium acuminatum.</title>
        <authorList>
            <person name="Lan B."/>
        </authorList>
    </citation>
    <scope>NUCLEOTIDE SEQUENCE [LARGE SCALE GENOMIC DNA]</scope>
    <source>
        <strain evidence="3">1A</strain>
    </source>
</reference>
<organism evidence="3 4">
    <name type="scientific">Fusarium acuminatum</name>
    <dbReference type="NCBI Taxonomy" id="5515"/>
    <lineage>
        <taxon>Eukaryota</taxon>
        <taxon>Fungi</taxon>
        <taxon>Dikarya</taxon>
        <taxon>Ascomycota</taxon>
        <taxon>Pezizomycotina</taxon>
        <taxon>Sordariomycetes</taxon>
        <taxon>Hypocreomycetidae</taxon>
        <taxon>Hypocreales</taxon>
        <taxon>Nectriaceae</taxon>
        <taxon>Fusarium</taxon>
        <taxon>Fusarium tricinctum species complex</taxon>
    </lineage>
</organism>
<name>A0ABZ2WX71_9HYPO</name>
<dbReference type="PANTHER" id="PTHR35523">
    <property type="entry name" value="CELL WALL PROTEIN SED1"/>
    <property type="match status" value="1"/>
</dbReference>
<keyword evidence="4" id="KW-1185">Reference proteome</keyword>
<dbReference type="EMBL" id="CP151262">
    <property type="protein sequence ID" value="WZH44552.1"/>
    <property type="molecule type" value="Genomic_DNA"/>
</dbReference>
<protein>
    <submittedName>
        <fullName evidence="3">Uncharacterized protein</fullName>
    </submittedName>
</protein>
<feature type="compositionally biased region" description="Pro residues" evidence="1">
    <location>
        <begin position="94"/>
        <end position="161"/>
    </location>
</feature>
<proteinExistence type="predicted"/>
<accession>A0ABZ2WX71</accession>
<dbReference type="PRINTS" id="PR01217">
    <property type="entry name" value="PRICHEXTENSN"/>
</dbReference>
<feature type="region of interest" description="Disordered" evidence="1">
    <location>
        <begin position="86"/>
        <end position="171"/>
    </location>
</feature>
<evidence type="ECO:0000256" key="1">
    <source>
        <dbReference type="SAM" id="MobiDB-lite"/>
    </source>
</evidence>
<dbReference type="Proteomes" id="UP001489902">
    <property type="component" value="Chromosome 3"/>
</dbReference>
<gene>
    <name evidence="3" type="ORF">QYS62_005576</name>
</gene>
<sequence>MKSIQNLAAAMLINGVVAGIVKPAIGNETEPNTAKTFVATVTSDYSFYCPEPTVFSHGGVTYTVTEPMYVTITNCPCEVTLTQNPKSPEAPFVPTAPPGPPQVTAPKPGPPPPPPEKPASPPTAPEKPAPPPPPPQVTAPKPAPAPAPEQPATRPPPPQAPPTGTAISVPSAAANKANGNLGALLVAGAAALAI</sequence>
<dbReference type="InterPro" id="IPR038843">
    <property type="entry name" value="Sed1/Spi1"/>
</dbReference>
<dbReference type="PANTHER" id="PTHR35523:SF1">
    <property type="entry name" value="CELL WALL PROTEIN SED1"/>
    <property type="match status" value="1"/>
</dbReference>
<keyword evidence="2" id="KW-0732">Signal</keyword>
<feature type="chain" id="PRO_5045781728" evidence="2">
    <location>
        <begin position="19"/>
        <end position="194"/>
    </location>
</feature>
<feature type="compositionally biased region" description="Low complexity" evidence="1">
    <location>
        <begin position="162"/>
        <end position="171"/>
    </location>
</feature>